<dbReference type="Proteomes" id="UP001320119">
    <property type="component" value="Chromosome"/>
</dbReference>
<dbReference type="Gene3D" id="1.20.120.160">
    <property type="entry name" value="HPT domain"/>
    <property type="match status" value="1"/>
</dbReference>
<dbReference type="SMART" id="SM00448">
    <property type="entry name" value="REC"/>
    <property type="match status" value="1"/>
</dbReference>
<reference evidence="7 8" key="1">
    <citation type="journal article" date="2022" name="IScience">
        <title>An ultrasensitive nanofiber-based assay for enzymatic hydrolysis and deep-sea microbial degradation of cellulose.</title>
        <authorList>
            <person name="Tsudome M."/>
            <person name="Tachioka M."/>
            <person name="Miyazaki M."/>
            <person name="Uchimura K."/>
            <person name="Tsuda M."/>
            <person name="Takaki Y."/>
            <person name="Deguchi S."/>
        </authorList>
    </citation>
    <scope>NUCLEOTIDE SEQUENCE [LARGE SCALE GENOMIC DNA]</scope>
    <source>
        <strain evidence="7 8">GE09</strain>
    </source>
</reference>
<evidence type="ECO:0000256" key="2">
    <source>
        <dbReference type="ARBA" id="ARBA00023012"/>
    </source>
</evidence>
<dbReference type="Gene3D" id="3.40.50.2300">
    <property type="match status" value="1"/>
</dbReference>
<evidence type="ECO:0000256" key="4">
    <source>
        <dbReference type="PROSITE-ProRule" id="PRU00169"/>
    </source>
</evidence>
<keyword evidence="2" id="KW-0902">Two-component regulatory system</keyword>
<feature type="modified residue" description="4-aspartylphosphate" evidence="4">
    <location>
        <position position="54"/>
    </location>
</feature>
<keyword evidence="1 4" id="KW-0597">Phosphoprotein</keyword>
<dbReference type="SUPFAM" id="SSF52172">
    <property type="entry name" value="CheY-like"/>
    <property type="match status" value="1"/>
</dbReference>
<dbReference type="RefSeq" id="WP_236983688.1">
    <property type="nucleotide sequence ID" value="NZ_AP023086.1"/>
</dbReference>
<keyword evidence="7" id="KW-0808">Transferase</keyword>
<evidence type="ECO:0000256" key="3">
    <source>
        <dbReference type="PROSITE-ProRule" id="PRU00110"/>
    </source>
</evidence>
<dbReference type="GO" id="GO:0000160">
    <property type="term" value="P:phosphorelay signal transduction system"/>
    <property type="evidence" value="ECO:0007669"/>
    <property type="project" value="UniProtKB-KW"/>
</dbReference>
<feature type="domain" description="HPt" evidence="6">
    <location>
        <begin position="160"/>
        <end position="249"/>
    </location>
</feature>
<organism evidence="7 8">
    <name type="scientific">Marinagarivorans cellulosilyticus</name>
    <dbReference type="NCBI Taxonomy" id="2721545"/>
    <lineage>
        <taxon>Bacteria</taxon>
        <taxon>Pseudomonadati</taxon>
        <taxon>Pseudomonadota</taxon>
        <taxon>Gammaproteobacteria</taxon>
        <taxon>Cellvibrionales</taxon>
        <taxon>Cellvibrionaceae</taxon>
        <taxon>Marinagarivorans</taxon>
    </lineage>
</organism>
<dbReference type="PANTHER" id="PTHR44591:SF3">
    <property type="entry name" value="RESPONSE REGULATORY DOMAIN-CONTAINING PROTEIN"/>
    <property type="match status" value="1"/>
</dbReference>
<dbReference type="CDD" id="cd17546">
    <property type="entry name" value="REC_hyHK_CKI1_RcsC-like"/>
    <property type="match status" value="1"/>
</dbReference>
<evidence type="ECO:0000259" key="5">
    <source>
        <dbReference type="PROSITE" id="PS50110"/>
    </source>
</evidence>
<dbReference type="AlphaFoldDB" id="A0AAN2BLA8"/>
<dbReference type="GO" id="GO:0004672">
    <property type="term" value="F:protein kinase activity"/>
    <property type="evidence" value="ECO:0007669"/>
    <property type="project" value="UniProtKB-ARBA"/>
</dbReference>
<dbReference type="InterPro" id="IPR008207">
    <property type="entry name" value="Sig_transdc_His_kin_Hpt_dom"/>
</dbReference>
<dbReference type="KEGG" id="marq:MARGE09_P3144"/>
<proteinExistence type="predicted"/>
<protein>
    <recommendedName>
        <fullName evidence="9">Response regulator</fullName>
    </recommendedName>
</protein>
<dbReference type="EMBL" id="AP023086">
    <property type="protein sequence ID" value="BCD98943.1"/>
    <property type="molecule type" value="Genomic_DNA"/>
</dbReference>
<dbReference type="PROSITE" id="PS50110">
    <property type="entry name" value="RESPONSE_REGULATORY"/>
    <property type="match status" value="1"/>
</dbReference>
<name>A0AAN2BLA8_9GAMM</name>
<sequence length="335" mass="36767">MSQPHILFIDDTPSNLHIAEAYLEETQCVVDFADDGNAGIAIAKKRQLDVIFLDLEMPEPDGFATARAIRAFSSTPIIAMTGHNEIDIKSKLSQSAFNGYMGKPFSYETLIEQIEKFTGVKIATPVNQDAAKHSSVEPSQDTDRTQILDLQAVNARLKNNTSLINKILQSFAKNNTHTYKAFCEALDQKDWVVAKRICHTLKGGGANIGATKLSNLGATLEKQCGQKEQPSIAQMNNLKKHISLTIAACNQQLATGAPQATAAPAATINKEQIKQKLTCVLNNLETDVGLAQDELDELDAKIENNDDIQNMVSLFNQFELTKLANCIENYLHSHP</sequence>
<keyword evidence="8" id="KW-1185">Reference proteome</keyword>
<evidence type="ECO:0000313" key="8">
    <source>
        <dbReference type="Proteomes" id="UP001320119"/>
    </source>
</evidence>
<feature type="domain" description="Response regulatory" evidence="5">
    <location>
        <begin position="5"/>
        <end position="118"/>
    </location>
</feature>
<dbReference type="Pfam" id="PF00072">
    <property type="entry name" value="Response_reg"/>
    <property type="match status" value="1"/>
</dbReference>
<dbReference type="InterPro" id="IPR011006">
    <property type="entry name" value="CheY-like_superfamily"/>
</dbReference>
<dbReference type="PROSITE" id="PS50894">
    <property type="entry name" value="HPT"/>
    <property type="match status" value="1"/>
</dbReference>
<dbReference type="Pfam" id="PF01627">
    <property type="entry name" value="Hpt"/>
    <property type="match status" value="1"/>
</dbReference>
<dbReference type="SUPFAM" id="SSF47226">
    <property type="entry name" value="Histidine-containing phosphotransfer domain, HPT domain"/>
    <property type="match status" value="1"/>
</dbReference>
<dbReference type="PANTHER" id="PTHR44591">
    <property type="entry name" value="STRESS RESPONSE REGULATOR PROTEIN 1"/>
    <property type="match status" value="1"/>
</dbReference>
<evidence type="ECO:0000259" key="6">
    <source>
        <dbReference type="PROSITE" id="PS50894"/>
    </source>
</evidence>
<accession>A0AAN2BLA8</accession>
<dbReference type="InterPro" id="IPR050595">
    <property type="entry name" value="Bact_response_regulator"/>
</dbReference>
<feature type="modified residue" description="Phosphohistidine" evidence="3">
    <location>
        <position position="199"/>
    </location>
</feature>
<evidence type="ECO:0008006" key="9">
    <source>
        <dbReference type="Google" id="ProtNLM"/>
    </source>
</evidence>
<gene>
    <name evidence="7" type="ORF">MARGE09_P3144</name>
</gene>
<dbReference type="InterPro" id="IPR001789">
    <property type="entry name" value="Sig_transdc_resp-reg_receiver"/>
</dbReference>
<evidence type="ECO:0000313" key="7">
    <source>
        <dbReference type="EMBL" id="BCD98943.1"/>
    </source>
</evidence>
<dbReference type="InterPro" id="IPR036641">
    <property type="entry name" value="HPT_dom_sf"/>
</dbReference>
<dbReference type="CDD" id="cd00088">
    <property type="entry name" value="HPT"/>
    <property type="match status" value="1"/>
</dbReference>
<evidence type="ECO:0000256" key="1">
    <source>
        <dbReference type="ARBA" id="ARBA00022553"/>
    </source>
</evidence>